<keyword evidence="2" id="KW-1185">Reference proteome</keyword>
<dbReference type="Proteomes" id="UP001148629">
    <property type="component" value="Unassembled WGS sequence"/>
</dbReference>
<protein>
    <submittedName>
        <fullName evidence="1">Uncharacterized protein</fullName>
    </submittedName>
</protein>
<organism evidence="1 2">
    <name type="scientific">Fusarium decemcellulare</name>
    <dbReference type="NCBI Taxonomy" id="57161"/>
    <lineage>
        <taxon>Eukaryota</taxon>
        <taxon>Fungi</taxon>
        <taxon>Dikarya</taxon>
        <taxon>Ascomycota</taxon>
        <taxon>Pezizomycotina</taxon>
        <taxon>Sordariomycetes</taxon>
        <taxon>Hypocreomycetidae</taxon>
        <taxon>Hypocreales</taxon>
        <taxon>Nectriaceae</taxon>
        <taxon>Fusarium</taxon>
        <taxon>Fusarium decemcellulare species complex</taxon>
    </lineage>
</organism>
<gene>
    <name evidence="1" type="ORF">NM208_g8241</name>
</gene>
<accession>A0ACC1S651</accession>
<proteinExistence type="predicted"/>
<evidence type="ECO:0000313" key="1">
    <source>
        <dbReference type="EMBL" id="KAJ3532877.1"/>
    </source>
</evidence>
<reference evidence="1" key="1">
    <citation type="submission" date="2022-08" db="EMBL/GenBank/DDBJ databases">
        <title>Genome Sequence of Fusarium decemcellulare.</title>
        <authorList>
            <person name="Buettner E."/>
        </authorList>
    </citation>
    <scope>NUCLEOTIDE SEQUENCE</scope>
    <source>
        <strain evidence="1">Babe19</strain>
    </source>
</reference>
<comment type="caution">
    <text evidence="1">The sequence shown here is derived from an EMBL/GenBank/DDBJ whole genome shotgun (WGS) entry which is preliminary data.</text>
</comment>
<dbReference type="EMBL" id="JANRMS010000918">
    <property type="protein sequence ID" value="KAJ3532877.1"/>
    <property type="molecule type" value="Genomic_DNA"/>
</dbReference>
<evidence type="ECO:0000313" key="2">
    <source>
        <dbReference type="Proteomes" id="UP001148629"/>
    </source>
</evidence>
<name>A0ACC1S651_9HYPO</name>
<sequence length="471" mass="52611">MAPRSLSHCPNEVQLACIKLLALPNLAAVSMVSQSLRRLSFPLLYAHIQMEWSPGHHPRLMLLLRSLLESPQLCSHVLSLKLDGQSSITESGTPKELPRIVALPGMELSQAITRTGVPQDVADSWTSKTQEGVPDAVVALVVSMLPNLASLSLQTNWSVESHYLGHVLRSVLCTSGPDTIQHELPTFQALRNVSVEQRSPLDERPDYKNSADMLALFYLPNIQTLSVSIDNPVRFAWPSEQPPVPSKLTSLRLERLRECYLEPVLSALTNLQTLRYDWFHRGDIDREISDNVVRLGLMASPMAKHKTLRNLEITGLTMPEFRHGSWDDLSFALQGSLTALSQVPQLESLTIPWVFIGGLDLQFSPGRIGSALPPSLEYLALSPDMVDDGRREWIDEDIISAIKAELESGAMAHLRNLKTISFQKFIFTDQAIQTNEAEIQRLNARFGLEVMLPRSRNVKRVNHPSFAVMID</sequence>